<dbReference type="AlphaFoldDB" id="S7Q106"/>
<dbReference type="Pfam" id="PF12697">
    <property type="entry name" value="Abhydrolase_6"/>
    <property type="match status" value="1"/>
</dbReference>
<dbReference type="OMA" id="ITAKRYW"/>
<name>S7Q106_GLOTA</name>
<evidence type="ECO:0000259" key="1">
    <source>
        <dbReference type="Pfam" id="PF12697"/>
    </source>
</evidence>
<dbReference type="RefSeq" id="XP_007867934.1">
    <property type="nucleotide sequence ID" value="XM_007869743.1"/>
</dbReference>
<evidence type="ECO:0000313" key="3">
    <source>
        <dbReference type="Proteomes" id="UP000030669"/>
    </source>
</evidence>
<dbReference type="InterPro" id="IPR000073">
    <property type="entry name" value="AB_hydrolase_1"/>
</dbReference>
<dbReference type="GO" id="GO:0016787">
    <property type="term" value="F:hydrolase activity"/>
    <property type="evidence" value="ECO:0007669"/>
    <property type="project" value="UniProtKB-KW"/>
</dbReference>
<dbReference type="GeneID" id="19304348"/>
<keyword evidence="2" id="KW-0378">Hydrolase</keyword>
<dbReference type="HOGENOM" id="CLU_032490_0_0_1"/>
<dbReference type="Gene3D" id="3.40.50.1820">
    <property type="entry name" value="alpha/beta hydrolase"/>
    <property type="match status" value="1"/>
</dbReference>
<dbReference type="SUPFAM" id="SSF53474">
    <property type="entry name" value="alpha/beta-Hydrolases"/>
    <property type="match status" value="1"/>
</dbReference>
<dbReference type="EMBL" id="KB469305">
    <property type="protein sequence ID" value="EPQ53626.1"/>
    <property type="molecule type" value="Genomic_DNA"/>
</dbReference>
<reference evidence="2 3" key="1">
    <citation type="journal article" date="2012" name="Science">
        <title>The Paleozoic origin of enzymatic lignin decomposition reconstructed from 31 fungal genomes.</title>
        <authorList>
            <person name="Floudas D."/>
            <person name="Binder M."/>
            <person name="Riley R."/>
            <person name="Barry K."/>
            <person name="Blanchette R.A."/>
            <person name="Henrissat B."/>
            <person name="Martinez A.T."/>
            <person name="Otillar R."/>
            <person name="Spatafora J.W."/>
            <person name="Yadav J.S."/>
            <person name="Aerts A."/>
            <person name="Benoit I."/>
            <person name="Boyd A."/>
            <person name="Carlson A."/>
            <person name="Copeland A."/>
            <person name="Coutinho P.M."/>
            <person name="de Vries R.P."/>
            <person name="Ferreira P."/>
            <person name="Findley K."/>
            <person name="Foster B."/>
            <person name="Gaskell J."/>
            <person name="Glotzer D."/>
            <person name="Gorecki P."/>
            <person name="Heitman J."/>
            <person name="Hesse C."/>
            <person name="Hori C."/>
            <person name="Igarashi K."/>
            <person name="Jurgens J.A."/>
            <person name="Kallen N."/>
            <person name="Kersten P."/>
            <person name="Kohler A."/>
            <person name="Kuees U."/>
            <person name="Kumar T.K.A."/>
            <person name="Kuo A."/>
            <person name="LaButti K."/>
            <person name="Larrondo L.F."/>
            <person name="Lindquist E."/>
            <person name="Ling A."/>
            <person name="Lombard V."/>
            <person name="Lucas S."/>
            <person name="Lundell T."/>
            <person name="Martin R."/>
            <person name="McLaughlin D.J."/>
            <person name="Morgenstern I."/>
            <person name="Morin E."/>
            <person name="Murat C."/>
            <person name="Nagy L.G."/>
            <person name="Nolan M."/>
            <person name="Ohm R.A."/>
            <person name="Patyshakuliyeva A."/>
            <person name="Rokas A."/>
            <person name="Ruiz-Duenas F.J."/>
            <person name="Sabat G."/>
            <person name="Salamov A."/>
            <person name="Samejima M."/>
            <person name="Schmutz J."/>
            <person name="Slot J.C."/>
            <person name="St John F."/>
            <person name="Stenlid J."/>
            <person name="Sun H."/>
            <person name="Sun S."/>
            <person name="Syed K."/>
            <person name="Tsang A."/>
            <person name="Wiebenga A."/>
            <person name="Young D."/>
            <person name="Pisabarro A."/>
            <person name="Eastwood D.C."/>
            <person name="Martin F."/>
            <person name="Cullen D."/>
            <person name="Grigoriev I.V."/>
            <person name="Hibbett D.S."/>
        </authorList>
    </citation>
    <scope>NUCLEOTIDE SEQUENCE [LARGE SCALE GENOMIC DNA]</scope>
    <source>
        <strain evidence="2 3">ATCC 11539</strain>
    </source>
</reference>
<proteinExistence type="predicted"/>
<evidence type="ECO:0000313" key="2">
    <source>
        <dbReference type="EMBL" id="EPQ53626.1"/>
    </source>
</evidence>
<feature type="domain" description="AB hydrolase-1" evidence="1">
    <location>
        <begin position="40"/>
        <end position="318"/>
    </location>
</feature>
<dbReference type="InterPro" id="IPR029058">
    <property type="entry name" value="AB_hydrolase_fold"/>
</dbReference>
<organism evidence="2 3">
    <name type="scientific">Gloeophyllum trabeum (strain ATCC 11539 / FP-39264 / Madison 617)</name>
    <name type="common">Brown rot fungus</name>
    <dbReference type="NCBI Taxonomy" id="670483"/>
    <lineage>
        <taxon>Eukaryota</taxon>
        <taxon>Fungi</taxon>
        <taxon>Dikarya</taxon>
        <taxon>Basidiomycota</taxon>
        <taxon>Agaricomycotina</taxon>
        <taxon>Agaricomycetes</taxon>
        <taxon>Gloeophyllales</taxon>
        <taxon>Gloeophyllaceae</taxon>
        <taxon>Gloeophyllum</taxon>
    </lineage>
</organism>
<gene>
    <name evidence="2" type="ORF">GLOTRDRAFT_139792</name>
</gene>
<keyword evidence="3" id="KW-1185">Reference proteome</keyword>
<dbReference type="eggNOG" id="ENOG502S3SW">
    <property type="taxonomic scope" value="Eukaryota"/>
</dbReference>
<sequence length="339" mass="37878">MGDLQIDSFVFDARPSYPLLVTAKRYLHPSFSPDPDALTLVFAHATGAHKECWEPVLKHLLSVNGKAKIREAWSVDCPNHGDAAVLNEELLQWGYEPIFSWESQYAKVLHRILNGLGKGVPVDFSSRRLVAIGHSMGAVSWLLTRTFYPPPRFVSLVLVEPMILGPSFTGGSVAEFLEGSTAKRRDVWASREEAYLALLPRYRYDRDAMASYVEHALRDLPTALYPDKQGVTLKCTKWQELACYRDYQSNKLAWRYIKDACADLPVHFINGAVHDTLPKELKEDTVVTATAGRYKSWQEVQGAGHLAPQMAPKGVAEAILNVLADPDFSHKMPVSGSRL</sequence>
<dbReference type="KEGG" id="gtr:GLOTRDRAFT_139792"/>
<accession>S7Q106</accession>
<dbReference type="OrthoDB" id="94039at2759"/>
<dbReference type="Proteomes" id="UP000030669">
    <property type="component" value="Unassembled WGS sequence"/>
</dbReference>
<dbReference type="STRING" id="670483.S7Q106"/>
<protein>
    <submittedName>
        <fullName evidence="2">Alpha/beta-hydrolase</fullName>
    </submittedName>
</protein>